<protein>
    <recommendedName>
        <fullName evidence="4">Synaptobrevin, longin-like domain protein</fullName>
    </recommendedName>
</protein>
<feature type="compositionally biased region" description="Pro residues" evidence="2">
    <location>
        <begin position="119"/>
        <end position="133"/>
    </location>
</feature>
<gene>
    <name evidence="3" type="ORF">Tci_039398</name>
</gene>
<evidence type="ECO:0008006" key="4">
    <source>
        <dbReference type="Google" id="ProtNLM"/>
    </source>
</evidence>
<feature type="compositionally biased region" description="Low complexity" evidence="2">
    <location>
        <begin position="151"/>
        <end position="167"/>
    </location>
</feature>
<feature type="compositionally biased region" description="Basic and acidic residues" evidence="2">
    <location>
        <begin position="495"/>
        <end position="506"/>
    </location>
</feature>
<feature type="region of interest" description="Disordered" evidence="2">
    <location>
        <begin position="113"/>
        <end position="168"/>
    </location>
</feature>
<proteinExistence type="predicted"/>
<organism evidence="3">
    <name type="scientific">Tanacetum cinerariifolium</name>
    <name type="common">Dalmatian daisy</name>
    <name type="synonym">Chrysanthemum cinerariifolium</name>
    <dbReference type="NCBI Taxonomy" id="118510"/>
    <lineage>
        <taxon>Eukaryota</taxon>
        <taxon>Viridiplantae</taxon>
        <taxon>Streptophyta</taxon>
        <taxon>Embryophyta</taxon>
        <taxon>Tracheophyta</taxon>
        <taxon>Spermatophyta</taxon>
        <taxon>Magnoliopsida</taxon>
        <taxon>eudicotyledons</taxon>
        <taxon>Gunneridae</taxon>
        <taxon>Pentapetalae</taxon>
        <taxon>asterids</taxon>
        <taxon>campanulids</taxon>
        <taxon>Asterales</taxon>
        <taxon>Asteraceae</taxon>
        <taxon>Asteroideae</taxon>
        <taxon>Anthemideae</taxon>
        <taxon>Anthemidinae</taxon>
        <taxon>Tanacetum</taxon>
    </lineage>
</organism>
<feature type="region of interest" description="Disordered" evidence="2">
    <location>
        <begin position="485"/>
        <end position="506"/>
    </location>
</feature>
<reference evidence="3" key="1">
    <citation type="journal article" date="2019" name="Sci. Rep.">
        <title>Draft genome of Tanacetum cinerariifolium, the natural source of mosquito coil.</title>
        <authorList>
            <person name="Yamashiro T."/>
            <person name="Shiraishi A."/>
            <person name="Satake H."/>
            <person name="Nakayama K."/>
        </authorList>
    </citation>
    <scope>NUCLEOTIDE SEQUENCE</scope>
</reference>
<feature type="compositionally biased region" description="Low complexity" evidence="2">
    <location>
        <begin position="134"/>
        <end position="143"/>
    </location>
</feature>
<name>A0A6L2M1J1_TANCI</name>
<dbReference type="AlphaFoldDB" id="A0A6L2M1J1"/>
<dbReference type="EMBL" id="BKCJ010005561">
    <property type="protein sequence ID" value="GEU67420.1"/>
    <property type="molecule type" value="Genomic_DNA"/>
</dbReference>
<evidence type="ECO:0000313" key="3">
    <source>
        <dbReference type="EMBL" id="GEU67420.1"/>
    </source>
</evidence>
<sequence>MMYKTILVLCFGEEESIDYLPNEEIFTELSRMGYEKPSTKLTFYKAFFSPQWKFPIHTILQCMSAKRMSRNEFSSSMALAIICLSTGMIVAQQDDDIADKGATSVVVDDVPAAVDEPSIPSPIPTTQPPPPSQDLPSTSQVQSTPPPSPIAQPTSPQQQPQPSQPSQDAKISMDLFHTLLETCTTLTRRVKHLEQDKIAQTLEITKLKQRVKKLERRNKLKVSKLRRLKRVGTTQRVDTSEDTVRDDVSKQGRIISNIDADEDVTLKDVADIAKEVAVDAEIEEKADVLSMQDDEIEPSKLKEVVEVVTIAKLMTEVVTAASATITATTTPITAATITAAPSAARRRKGVVIREPEETATPSIIIHSEPNSKDKGKGIMVEEPNPLKKELEAKLKKNIDWDEVIDKVQKNEKEDNAIKRYQALKRKSQTKAQARKNMMIYLRNMVGFKMDYFKGMKYDDIRLIFKKYFNSNVAFLEKTKEQMEEEDSRALKRISKSKEAKAAKKKRLDEKVAELKRHLQIVPK</sequence>
<accession>A0A6L2M1J1</accession>
<keyword evidence="1" id="KW-0175">Coiled coil</keyword>
<feature type="coiled-coil region" evidence="1">
    <location>
        <begin position="190"/>
        <end position="231"/>
    </location>
</feature>
<evidence type="ECO:0000256" key="2">
    <source>
        <dbReference type="SAM" id="MobiDB-lite"/>
    </source>
</evidence>
<evidence type="ECO:0000256" key="1">
    <source>
        <dbReference type="SAM" id="Coils"/>
    </source>
</evidence>
<comment type="caution">
    <text evidence="3">The sequence shown here is derived from an EMBL/GenBank/DDBJ whole genome shotgun (WGS) entry which is preliminary data.</text>
</comment>